<dbReference type="CDD" id="cd06866">
    <property type="entry name" value="PX_SNX8_Mvp1p_like"/>
    <property type="match status" value="1"/>
</dbReference>
<dbReference type="Gene3D" id="1.20.1270.60">
    <property type="entry name" value="Arfaptin homology (AH) domain/BAR domain"/>
    <property type="match status" value="1"/>
</dbReference>
<gene>
    <name evidence="12" type="primary">MVP1</name>
    <name evidence="12" type="ORF">H2201_004154</name>
</gene>
<dbReference type="InterPro" id="IPR028662">
    <property type="entry name" value="SNX8/Mvp1"/>
</dbReference>
<keyword evidence="13" id="KW-1185">Reference proteome</keyword>
<keyword evidence="7" id="KW-0963">Cytoplasm</keyword>
<feature type="region of interest" description="Disordered" evidence="10">
    <location>
        <begin position="166"/>
        <end position="345"/>
    </location>
</feature>
<evidence type="ECO:0000256" key="2">
    <source>
        <dbReference type="ARBA" id="ARBA00004287"/>
    </source>
</evidence>
<dbReference type="PANTHER" id="PTHR47554">
    <property type="entry name" value="SORTING NEXIN MVP1"/>
    <property type="match status" value="1"/>
</dbReference>
<proteinExistence type="inferred from homology"/>
<evidence type="ECO:0000256" key="8">
    <source>
        <dbReference type="ARBA" id="ARBA00022927"/>
    </source>
</evidence>
<keyword evidence="9" id="KW-0472">Membrane</keyword>
<dbReference type="Gene3D" id="3.30.1520.10">
    <property type="entry name" value="Phox-like domain"/>
    <property type="match status" value="1"/>
</dbReference>
<feature type="domain" description="PX" evidence="11">
    <location>
        <begin position="347"/>
        <end position="461"/>
    </location>
</feature>
<dbReference type="InterPro" id="IPR036871">
    <property type="entry name" value="PX_dom_sf"/>
</dbReference>
<organism evidence="12 13">
    <name type="scientific">Coniosporium apollinis</name>
    <dbReference type="NCBI Taxonomy" id="61459"/>
    <lineage>
        <taxon>Eukaryota</taxon>
        <taxon>Fungi</taxon>
        <taxon>Dikarya</taxon>
        <taxon>Ascomycota</taxon>
        <taxon>Pezizomycotina</taxon>
        <taxon>Dothideomycetes</taxon>
        <taxon>Dothideomycetes incertae sedis</taxon>
        <taxon>Coniosporium</taxon>
    </lineage>
</organism>
<keyword evidence="8" id="KW-0653">Protein transport</keyword>
<feature type="region of interest" description="Disordered" evidence="10">
    <location>
        <begin position="1"/>
        <end position="46"/>
    </location>
</feature>
<dbReference type="PROSITE" id="PS50195">
    <property type="entry name" value="PX"/>
    <property type="match status" value="1"/>
</dbReference>
<dbReference type="EMBL" id="JAPDRL010000026">
    <property type="protein sequence ID" value="KAJ9665670.1"/>
    <property type="molecule type" value="Genomic_DNA"/>
</dbReference>
<keyword evidence="6" id="KW-0813">Transport</keyword>
<reference evidence="12" key="1">
    <citation type="submission" date="2022-10" db="EMBL/GenBank/DDBJ databases">
        <title>Culturing micro-colonial fungi from biological soil crusts in the Mojave desert and describing Neophaeococcomyces mojavensis, and introducing the new genera and species Taxawa tesnikishii.</title>
        <authorList>
            <person name="Kurbessoian T."/>
            <person name="Stajich J.E."/>
        </authorList>
    </citation>
    <scope>NUCLEOTIDE SEQUENCE</scope>
    <source>
        <strain evidence="12">TK_1</strain>
    </source>
</reference>
<dbReference type="PANTHER" id="PTHR47554:SF1">
    <property type="entry name" value="SORTING NEXIN MVP1"/>
    <property type="match status" value="1"/>
</dbReference>
<dbReference type="InterPro" id="IPR027267">
    <property type="entry name" value="AH/BAR_dom_sf"/>
</dbReference>
<evidence type="ECO:0000313" key="13">
    <source>
        <dbReference type="Proteomes" id="UP001172684"/>
    </source>
</evidence>
<evidence type="ECO:0000256" key="7">
    <source>
        <dbReference type="ARBA" id="ARBA00022490"/>
    </source>
</evidence>
<name>A0ABQ9NTC7_9PEZI</name>
<dbReference type="CDD" id="cd07597">
    <property type="entry name" value="BAR_SNX8"/>
    <property type="match status" value="1"/>
</dbReference>
<feature type="compositionally biased region" description="Polar residues" evidence="10">
    <location>
        <begin position="260"/>
        <end position="279"/>
    </location>
</feature>
<protein>
    <recommendedName>
        <fullName evidence="5">Sorting nexin MVP1</fullName>
    </recommendedName>
</protein>
<comment type="subcellular location">
    <subcellularLocation>
        <location evidence="3">Cytoplasm</location>
    </subcellularLocation>
    <subcellularLocation>
        <location evidence="2">Membrane</location>
        <topology evidence="2">Peripheral membrane protein</topology>
        <orientation evidence="2">Cytoplasmic side</orientation>
    </subcellularLocation>
</comment>
<dbReference type="InterPro" id="IPR035704">
    <property type="entry name" value="SNX8/Mvp1_PX"/>
</dbReference>
<evidence type="ECO:0000256" key="4">
    <source>
        <dbReference type="ARBA" id="ARBA00010883"/>
    </source>
</evidence>
<dbReference type="SUPFAM" id="SSF64268">
    <property type="entry name" value="PX domain"/>
    <property type="match status" value="1"/>
</dbReference>
<evidence type="ECO:0000256" key="1">
    <source>
        <dbReference type="ARBA" id="ARBA00002474"/>
    </source>
</evidence>
<dbReference type="SMART" id="SM00312">
    <property type="entry name" value="PX"/>
    <property type="match status" value="1"/>
</dbReference>
<dbReference type="InterPro" id="IPR001683">
    <property type="entry name" value="PX_dom"/>
</dbReference>
<evidence type="ECO:0000256" key="9">
    <source>
        <dbReference type="ARBA" id="ARBA00023136"/>
    </source>
</evidence>
<dbReference type="Pfam" id="PF19566">
    <property type="entry name" value="Snx8_BAR_dom"/>
    <property type="match status" value="1"/>
</dbReference>
<evidence type="ECO:0000256" key="5">
    <source>
        <dbReference type="ARBA" id="ARBA00014268"/>
    </source>
</evidence>
<evidence type="ECO:0000256" key="6">
    <source>
        <dbReference type="ARBA" id="ARBA00022448"/>
    </source>
</evidence>
<evidence type="ECO:0000256" key="10">
    <source>
        <dbReference type="SAM" id="MobiDB-lite"/>
    </source>
</evidence>
<dbReference type="Pfam" id="PF00787">
    <property type="entry name" value="PX"/>
    <property type="match status" value="1"/>
</dbReference>
<dbReference type="InterPro" id="IPR045734">
    <property type="entry name" value="Snx8_BAR_dom"/>
</dbReference>
<sequence length="726" mass="79575">MSLFGDDDLPSRNTRTSALFDDEPNTALRTSGRPAGNAPAGLFADDDLAASGADSPWAFPSPKKAGGRTRGELVKELLRGEEVPESYVDAYDSLLVSAGAKQGGGVGVETVRRLFGESGIAEEVVNRALEIVAPGGKTPEGGFGRAEFNVLVALVGLGVEGEEVTLDGVDERRKDLPQPNLKISNPSRPQEQERPQSDVGADAPATPSKPQQKQPASVKANTRKQSFGTLEADPWNSPDLHRGHAHQNQAPATNGLHPPNGTQRTTSSFTTSEQRNPTPVNEPAAPQASTGSYGSGWGGDTSTAEEGFSHQGMSGGFGGDAPAGGISDSSNGPRRAIGGGRVSRGTEEVVTVTAIQEKEGVFLFQHRNYEVASARRNSKVIRRYSDFVWLLDCLHKRYPFRQLPLLPPKRVAINGNYLAADASFIEKRRRGLARFTNALVRHPVLSQEQLVVMFLTVPTELAVWRKQATISVQEEFVGKTLPPTLEDSLPPTLQDTFDTVRSGVKRSAEMYIGLCNMMERLCKRNEGIAVENARFSQALQKLTEVTKDTYAIDTNDVPLLNQGLSSTAKHLSASQSLLEDEARAWDEGVLEDLKMQRDCLVAMRDLFERRERLAKDNIPQLEKRIQSNENKLQGLRARPEGAGKPGDVEKVEEAIVRDKQSIVNQHARGVFIKECVRDELLFFQQSQYHVSRLHQDWSQERVKYAELQADNWRALSEEVEGMPLGD</sequence>
<dbReference type="Proteomes" id="UP001172684">
    <property type="component" value="Unassembled WGS sequence"/>
</dbReference>
<comment type="similarity">
    <text evidence="4">Belongs to the sorting nexin family.</text>
</comment>
<feature type="compositionally biased region" description="Polar residues" evidence="10">
    <location>
        <begin position="208"/>
        <end position="228"/>
    </location>
</feature>
<evidence type="ECO:0000313" key="12">
    <source>
        <dbReference type="EMBL" id="KAJ9665670.1"/>
    </source>
</evidence>
<comment type="caution">
    <text evidence="12">The sequence shown here is derived from an EMBL/GenBank/DDBJ whole genome shotgun (WGS) entry which is preliminary data.</text>
</comment>
<comment type="function">
    <text evidence="1">Required for vacuolar protein sorting.</text>
</comment>
<evidence type="ECO:0000259" key="11">
    <source>
        <dbReference type="PROSITE" id="PS50195"/>
    </source>
</evidence>
<accession>A0ABQ9NTC7</accession>
<feature type="compositionally biased region" description="Gly residues" evidence="10">
    <location>
        <begin position="313"/>
        <end position="322"/>
    </location>
</feature>
<evidence type="ECO:0000256" key="3">
    <source>
        <dbReference type="ARBA" id="ARBA00004496"/>
    </source>
</evidence>